<protein>
    <recommendedName>
        <fullName evidence="16">Phosphoglucomutase/phosphomannomutase, alpha/beta/alpha domain II</fullName>
    </recommendedName>
</protein>
<evidence type="ECO:0008006" key="16">
    <source>
        <dbReference type="Google" id="ProtNLM"/>
    </source>
</evidence>
<dbReference type="GO" id="GO:0005634">
    <property type="term" value="C:nucleus"/>
    <property type="evidence" value="ECO:0007669"/>
    <property type="project" value="TreeGrafter"/>
</dbReference>
<keyword evidence="9" id="KW-0413">Isomerase</keyword>
<name>A0A085MAB2_9BILA</name>
<feature type="domain" description="Alpha-D-phosphohexomutase alpha/beta/alpha" evidence="11">
    <location>
        <begin position="701"/>
        <end position="838"/>
    </location>
</feature>
<dbReference type="SUPFAM" id="SSF53738">
    <property type="entry name" value="Phosphoglucomutase, first 3 domains"/>
    <property type="match status" value="6"/>
</dbReference>
<evidence type="ECO:0000256" key="4">
    <source>
        <dbReference type="ARBA" id="ARBA00022490"/>
    </source>
</evidence>
<evidence type="ECO:0000256" key="9">
    <source>
        <dbReference type="ARBA" id="ARBA00023235"/>
    </source>
</evidence>
<dbReference type="SUPFAM" id="SSF55957">
    <property type="entry name" value="Phosphoglucomutase, C-terminal domain"/>
    <property type="match status" value="2"/>
</dbReference>
<dbReference type="CDD" id="cd05799">
    <property type="entry name" value="PGM2"/>
    <property type="match status" value="2"/>
</dbReference>
<dbReference type="Gene3D" id="3.40.120.10">
    <property type="entry name" value="Alpha-D-Glucose-1,6-Bisphosphate, subunit A, domain 3"/>
    <property type="match status" value="6"/>
</dbReference>
<dbReference type="InterPro" id="IPR016055">
    <property type="entry name" value="A-D-PHexomutase_a/b/a-I/II/III"/>
</dbReference>
<dbReference type="Pfam" id="PF02879">
    <property type="entry name" value="PGM_PMM_II"/>
    <property type="match status" value="2"/>
</dbReference>
<evidence type="ECO:0000313" key="15">
    <source>
        <dbReference type="Proteomes" id="UP000030764"/>
    </source>
</evidence>
<dbReference type="InterPro" id="IPR005845">
    <property type="entry name" value="A-D-PHexomutase_a/b/a-II"/>
</dbReference>
<evidence type="ECO:0000256" key="7">
    <source>
        <dbReference type="ARBA" id="ARBA00022723"/>
    </source>
</evidence>
<evidence type="ECO:0000259" key="13">
    <source>
        <dbReference type="Pfam" id="PF02880"/>
    </source>
</evidence>
<reference evidence="14 15" key="1">
    <citation type="journal article" date="2014" name="Nat. Genet.">
        <title>Genome and transcriptome of the porcine whipworm Trichuris suis.</title>
        <authorList>
            <person name="Jex A.R."/>
            <person name="Nejsum P."/>
            <person name="Schwarz E.M."/>
            <person name="Hu L."/>
            <person name="Young N.D."/>
            <person name="Hall R.S."/>
            <person name="Korhonen P.K."/>
            <person name="Liao S."/>
            <person name="Thamsborg S."/>
            <person name="Xia J."/>
            <person name="Xu P."/>
            <person name="Wang S."/>
            <person name="Scheerlinck J.P."/>
            <person name="Hofmann A."/>
            <person name="Sternberg P.W."/>
            <person name="Wang J."/>
            <person name="Gasser R.B."/>
        </authorList>
    </citation>
    <scope>NUCLEOTIDE SEQUENCE [LARGE SCALE GENOMIC DNA]</scope>
    <source>
        <strain evidence="14">DCEP-RM93M</strain>
    </source>
</reference>
<dbReference type="GO" id="GO:0006166">
    <property type="term" value="P:purine ribonucleoside salvage"/>
    <property type="evidence" value="ECO:0007669"/>
    <property type="project" value="TreeGrafter"/>
</dbReference>
<feature type="domain" description="Alpha-D-phosphohexomutase alpha/beta/alpha" evidence="12">
    <location>
        <begin position="227"/>
        <end position="322"/>
    </location>
</feature>
<feature type="domain" description="Alpha-D-phosphohexomutase alpha/beta/alpha" evidence="11">
    <location>
        <begin position="48"/>
        <end position="186"/>
    </location>
</feature>
<comment type="subcellular location">
    <subcellularLocation>
        <location evidence="2">Cytoplasm</location>
    </subcellularLocation>
</comment>
<feature type="domain" description="Alpha-D-phosphohexomutase alpha/beta/alpha" evidence="12">
    <location>
        <begin position="886"/>
        <end position="974"/>
    </location>
</feature>
<feature type="domain" description="Alpha-D-phosphohexomutase alpha/beta/alpha" evidence="13">
    <location>
        <begin position="985"/>
        <end position="1104"/>
    </location>
</feature>
<proteinExistence type="inferred from homology"/>
<dbReference type="FunFam" id="3.40.120.10:FF:000035">
    <property type="entry name" value="Pgm3p"/>
    <property type="match status" value="1"/>
</dbReference>
<gene>
    <name evidence="14" type="ORF">M513_04935</name>
</gene>
<keyword evidence="7" id="KW-0479">Metal-binding</keyword>
<dbReference type="EMBL" id="KL363210">
    <property type="protein sequence ID" value="KFD54158.1"/>
    <property type="molecule type" value="Genomic_DNA"/>
</dbReference>
<dbReference type="Pfam" id="PF02880">
    <property type="entry name" value="PGM_PMM_III"/>
    <property type="match status" value="2"/>
</dbReference>
<keyword evidence="6" id="KW-0597">Phosphoprotein</keyword>
<evidence type="ECO:0000259" key="11">
    <source>
        <dbReference type="Pfam" id="PF02878"/>
    </source>
</evidence>
<feature type="domain" description="Alpha-D-phosphohexomutase alpha/beta/alpha" evidence="13">
    <location>
        <begin position="340"/>
        <end position="419"/>
    </location>
</feature>
<dbReference type="GO" id="GO:0005737">
    <property type="term" value="C:cytoplasm"/>
    <property type="evidence" value="ECO:0007669"/>
    <property type="project" value="UniProtKB-SubCell"/>
</dbReference>
<sequence>MSVGDAALDEQIRLWMEWDKNEKTRAEVEKLIKDNAIDELRARMIGRITFGTAGLRGTMGAGFKRINDLVILQSTQGLCDYLLTLKPNPESLSIAIGYDVRHNSRRFAELAGTVFLRKGVKVYFFSKYVPTPLVSYAVTFYKCDAGIMITASHNPKDDNGYKVYWGNGAQLVAPHDANVLKHIESNLTPWPQCWDTSILQTSSLCLDPLKEVCAQYLVDNSTFCFHRDANKSAAAKLTFSAFHGVGTAYVLPMLKQFGFNTANVVLVEEQAEPDPDFPTAPFPNPEEGEKVLKLSMRTADENNSKIVFCTDPDADRFQLVEKQPSGEWYIFSGNEMDEDFYVINSAVSTKFAKTMAEKEGFKYEETLTGFKWLANRAYELRNKGKVVLLAWEESIGYMPGASLDKDGVVTCAVFADFFTFLNNKKIKFTDQLENIYSNYGLHLCYNSYLRCPKPKCMVSLFDDLRKADPNKGYAAKCGEGQIKYVRDLGVGYDNSCPDNKPVLPWGPTNYMITYTLENGSTFTIRGSGTEPKVKFYIEIILPPNQSKDKVEAKRQLDDLIKVIISDFFQPEKHVGVSFNLYFADMRLREFFFKVIVLYRLAIQPSRAVLFEAVATHSLLLSVTVPFFCILPTSECSTGKHSKVGVWQRIARFNKGIDDKLERQISLWLDWDKNEQTRQEIEELVKEGAFAELADRLATHVSFGISGIKAPMGAGFNRMNELVVIQITQGMCDYMLLVNPCPEGRSIAVGYDCRRNSLRFAQLAANIFLRKKFRVFFFSKAIPSPIMSYTVLRYNCDAGIMITGSHDSKFYNGYKIYWRNGVEVSMPHDRNIMKHMQNNLNPWMDSWDISALERRELCVDPLDDISMRYQMESFDNCYHYDANLLSTEKITYSPLHGVGLNFVLGVLKEFGFSPGNIVIVKEQAEANPDFPTLEHPDPEEGEKAFKLSIQTAEDHGSNLIFCTDPGADRFCFAEKQPNGRWHIFSGNEIGTLLSWWLWTNWKSGKATTETNEVYILNTVGSSKFARTMAAKEGFKYEETLVGFKWLANRANNLRASKKAVLLAWEEALGYMPGIAMDSDGIITCAIFADFSTYLYRQSMSFCDQLEQIYATYGAHLGCTTFFSYSDNAHLAKIFGDLRRSSAGSLREYPGQCGELKVRHVRDLSTGYNSGEQGTKTATPWSPIYNVITYTLFDGSTFTIRQSGTEKRIKCNIEIILPPEKSKDVQAAKRQLENLLTLILDLPHLTNELLPQFLLKHSLAMRQLGKQIEQDSSSERLNKHYSQLASQLYWRGEQLF</sequence>
<evidence type="ECO:0000256" key="3">
    <source>
        <dbReference type="ARBA" id="ARBA00010231"/>
    </source>
</evidence>
<dbReference type="PROSITE" id="PS00710">
    <property type="entry name" value="PGM_PMM"/>
    <property type="match status" value="1"/>
</dbReference>
<dbReference type="Pfam" id="PF02878">
    <property type="entry name" value="PGM_PMM_I"/>
    <property type="match status" value="2"/>
</dbReference>
<evidence type="ECO:0000256" key="6">
    <source>
        <dbReference type="ARBA" id="ARBA00022553"/>
    </source>
</evidence>
<evidence type="ECO:0000256" key="2">
    <source>
        <dbReference type="ARBA" id="ARBA00004496"/>
    </source>
</evidence>
<evidence type="ECO:0000256" key="5">
    <source>
        <dbReference type="ARBA" id="ARBA00022526"/>
    </source>
</evidence>
<evidence type="ECO:0000256" key="10">
    <source>
        <dbReference type="ARBA" id="ARBA00023277"/>
    </source>
</evidence>
<keyword evidence="15" id="KW-1185">Reference proteome</keyword>
<evidence type="ECO:0000259" key="12">
    <source>
        <dbReference type="Pfam" id="PF02879"/>
    </source>
</evidence>
<evidence type="ECO:0000256" key="8">
    <source>
        <dbReference type="ARBA" id="ARBA00022842"/>
    </source>
</evidence>
<dbReference type="GO" id="GO:0008973">
    <property type="term" value="F:phosphopentomutase activity"/>
    <property type="evidence" value="ECO:0007669"/>
    <property type="project" value="TreeGrafter"/>
</dbReference>
<keyword evidence="5" id="KW-0313">Glucose metabolism</keyword>
<dbReference type="Proteomes" id="UP000030764">
    <property type="component" value="Unassembled WGS sequence"/>
</dbReference>
<dbReference type="PANTHER" id="PTHR45745">
    <property type="entry name" value="PHOSPHOMANNOMUTASE 45A"/>
    <property type="match status" value="1"/>
</dbReference>
<feature type="non-terminal residue" evidence="14">
    <location>
        <position position="1294"/>
    </location>
</feature>
<dbReference type="GO" id="GO:0006006">
    <property type="term" value="P:glucose metabolic process"/>
    <property type="evidence" value="ECO:0007669"/>
    <property type="project" value="UniProtKB-KW"/>
</dbReference>
<keyword evidence="10" id="KW-0119">Carbohydrate metabolism</keyword>
<dbReference type="InterPro" id="IPR036900">
    <property type="entry name" value="A-D-PHexomutase_C_sf"/>
</dbReference>
<keyword evidence="8" id="KW-0460">Magnesium</keyword>
<comment type="similarity">
    <text evidence="3">Belongs to the phosphohexose mutase family.</text>
</comment>
<keyword evidence="4" id="KW-0963">Cytoplasm</keyword>
<accession>A0A085MAB2</accession>
<dbReference type="GO" id="GO:0000287">
    <property type="term" value="F:magnesium ion binding"/>
    <property type="evidence" value="ECO:0007669"/>
    <property type="project" value="InterPro"/>
</dbReference>
<dbReference type="InterPro" id="IPR005844">
    <property type="entry name" value="A-D-PHexomutase_a/b/a-I"/>
</dbReference>
<evidence type="ECO:0000256" key="1">
    <source>
        <dbReference type="ARBA" id="ARBA00001946"/>
    </source>
</evidence>
<dbReference type="PANTHER" id="PTHR45745:SF1">
    <property type="entry name" value="PHOSPHOGLUCOMUTASE 2B-RELATED"/>
    <property type="match status" value="1"/>
</dbReference>
<dbReference type="InterPro" id="IPR005846">
    <property type="entry name" value="A-D-PHexomutase_a/b/a-III"/>
</dbReference>
<evidence type="ECO:0000313" key="14">
    <source>
        <dbReference type="EMBL" id="KFD54158.1"/>
    </source>
</evidence>
<dbReference type="InterPro" id="IPR016066">
    <property type="entry name" value="A-D-PHexomutase_CS"/>
</dbReference>
<comment type="cofactor">
    <cofactor evidence="1">
        <name>Mg(2+)</name>
        <dbReference type="ChEBI" id="CHEBI:18420"/>
    </cofactor>
</comment>
<organism evidence="14 15">
    <name type="scientific">Trichuris suis</name>
    <name type="common">pig whipworm</name>
    <dbReference type="NCBI Taxonomy" id="68888"/>
    <lineage>
        <taxon>Eukaryota</taxon>
        <taxon>Metazoa</taxon>
        <taxon>Ecdysozoa</taxon>
        <taxon>Nematoda</taxon>
        <taxon>Enoplea</taxon>
        <taxon>Dorylaimia</taxon>
        <taxon>Trichinellida</taxon>
        <taxon>Trichuridae</taxon>
        <taxon>Trichuris</taxon>
    </lineage>
</organism>